<evidence type="ECO:0000313" key="5">
    <source>
        <dbReference type="Proteomes" id="UP001194580"/>
    </source>
</evidence>
<gene>
    <name evidence="4" type="ORF">BGZ95_002891</name>
</gene>
<organism evidence="4 5">
    <name type="scientific">Linnemannia exigua</name>
    <dbReference type="NCBI Taxonomy" id="604196"/>
    <lineage>
        <taxon>Eukaryota</taxon>
        <taxon>Fungi</taxon>
        <taxon>Fungi incertae sedis</taxon>
        <taxon>Mucoromycota</taxon>
        <taxon>Mortierellomycotina</taxon>
        <taxon>Mortierellomycetes</taxon>
        <taxon>Mortierellales</taxon>
        <taxon>Mortierellaceae</taxon>
        <taxon>Linnemannia</taxon>
    </lineage>
</organism>
<dbReference type="AlphaFoldDB" id="A0AAD4H418"/>
<evidence type="ECO:0008006" key="6">
    <source>
        <dbReference type="Google" id="ProtNLM"/>
    </source>
</evidence>
<keyword evidence="1" id="KW-0677">Repeat</keyword>
<dbReference type="Proteomes" id="UP001194580">
    <property type="component" value="Unassembled WGS sequence"/>
</dbReference>
<name>A0AAD4H418_9FUNG</name>
<dbReference type="InterPro" id="IPR017956">
    <property type="entry name" value="AT_hook_DNA-bd_motif"/>
</dbReference>
<feature type="compositionally biased region" description="Polar residues" evidence="3">
    <location>
        <begin position="149"/>
        <end position="166"/>
    </location>
</feature>
<dbReference type="Pfam" id="PF02178">
    <property type="entry name" value="AT_hook"/>
    <property type="match status" value="4"/>
</dbReference>
<evidence type="ECO:0000256" key="2">
    <source>
        <dbReference type="ARBA" id="ARBA00023125"/>
    </source>
</evidence>
<feature type="compositionally biased region" description="Polar residues" evidence="3">
    <location>
        <begin position="1"/>
        <end position="12"/>
    </location>
</feature>
<dbReference type="SMART" id="SM00384">
    <property type="entry name" value="AT_hook"/>
    <property type="match status" value="3"/>
</dbReference>
<dbReference type="GO" id="GO:0003677">
    <property type="term" value="F:DNA binding"/>
    <property type="evidence" value="ECO:0007669"/>
    <property type="project" value="UniProtKB-KW"/>
</dbReference>
<keyword evidence="2" id="KW-0238">DNA-binding</keyword>
<sequence>MSYTQGSHQSASGPAATPHASYPHKTTTASAIPTTATNHSAINATSTTASTDSSVSDNAATTAAVVPVKRGRGRPRKFPLETNDDNNSNNAISPSDTTPVAGQRKRGRPRLDKPSVEKPSSGPKRGRGRPRKIPIDENTGVSGSKKASALSSTSDQRQSSTASTSVGHHASVSEPPRKRGRPRKV</sequence>
<dbReference type="InterPro" id="IPR000116">
    <property type="entry name" value="HMGA"/>
</dbReference>
<accession>A0AAD4H418</accession>
<proteinExistence type="predicted"/>
<feature type="region of interest" description="Disordered" evidence="3">
    <location>
        <begin position="1"/>
        <end position="185"/>
    </location>
</feature>
<feature type="compositionally biased region" description="Polar residues" evidence="3">
    <location>
        <begin position="85"/>
        <end position="100"/>
    </location>
</feature>
<keyword evidence="5" id="KW-1185">Reference proteome</keyword>
<reference evidence="4" key="1">
    <citation type="journal article" date="2020" name="Fungal Divers.">
        <title>Resolving the Mortierellaceae phylogeny through synthesis of multi-gene phylogenetics and phylogenomics.</title>
        <authorList>
            <person name="Vandepol N."/>
            <person name="Liber J."/>
            <person name="Desiro A."/>
            <person name="Na H."/>
            <person name="Kennedy M."/>
            <person name="Barry K."/>
            <person name="Grigoriev I.V."/>
            <person name="Miller A.N."/>
            <person name="O'Donnell K."/>
            <person name="Stajich J.E."/>
            <person name="Bonito G."/>
        </authorList>
    </citation>
    <scope>NUCLEOTIDE SEQUENCE</scope>
    <source>
        <strain evidence="4">NRRL 28262</strain>
    </source>
</reference>
<dbReference type="EMBL" id="JAAAIL010001633">
    <property type="protein sequence ID" value="KAG0267228.1"/>
    <property type="molecule type" value="Genomic_DNA"/>
</dbReference>
<dbReference type="GO" id="GO:0005634">
    <property type="term" value="C:nucleus"/>
    <property type="evidence" value="ECO:0007669"/>
    <property type="project" value="InterPro"/>
</dbReference>
<protein>
    <recommendedName>
        <fullName evidence="6">AT hook domain-containing protein</fullName>
    </recommendedName>
</protein>
<evidence type="ECO:0000256" key="3">
    <source>
        <dbReference type="SAM" id="MobiDB-lite"/>
    </source>
</evidence>
<evidence type="ECO:0000313" key="4">
    <source>
        <dbReference type="EMBL" id="KAG0267228.1"/>
    </source>
</evidence>
<dbReference type="GO" id="GO:0006355">
    <property type="term" value="P:regulation of DNA-templated transcription"/>
    <property type="evidence" value="ECO:0007669"/>
    <property type="project" value="InterPro"/>
</dbReference>
<comment type="caution">
    <text evidence="4">The sequence shown here is derived from an EMBL/GenBank/DDBJ whole genome shotgun (WGS) entry which is preliminary data.</text>
</comment>
<dbReference type="PRINTS" id="PR00929">
    <property type="entry name" value="ATHOOK"/>
</dbReference>
<feature type="compositionally biased region" description="Low complexity" evidence="3">
    <location>
        <begin position="26"/>
        <end position="68"/>
    </location>
</feature>
<dbReference type="PRINTS" id="PR00930">
    <property type="entry name" value="HIGHMOBLTYIY"/>
</dbReference>
<evidence type="ECO:0000256" key="1">
    <source>
        <dbReference type="ARBA" id="ARBA00022737"/>
    </source>
</evidence>
<dbReference type="GO" id="GO:0000785">
    <property type="term" value="C:chromatin"/>
    <property type="evidence" value="ECO:0007669"/>
    <property type="project" value="InterPro"/>
</dbReference>